<proteinExistence type="predicted"/>
<dbReference type="InterPro" id="IPR059179">
    <property type="entry name" value="MLKL-like_MCAfunc"/>
</dbReference>
<comment type="caution">
    <text evidence="3">The sequence shown here is derived from an EMBL/GenBank/DDBJ whole genome shotgun (WGS) entry which is preliminary data.</text>
</comment>
<reference evidence="3 4" key="1">
    <citation type="submission" date="2019-01" db="EMBL/GenBank/DDBJ databases">
        <title>Draft genome sequence of Psathyrella aberdarensis IHI B618.</title>
        <authorList>
            <person name="Buettner E."/>
            <person name="Kellner H."/>
        </authorList>
    </citation>
    <scope>NUCLEOTIDE SEQUENCE [LARGE SCALE GENOMIC DNA]</scope>
    <source>
        <strain evidence="3 4">IHI B618</strain>
    </source>
</reference>
<feature type="region of interest" description="Disordered" evidence="2">
    <location>
        <begin position="368"/>
        <end position="412"/>
    </location>
</feature>
<organism evidence="3 4">
    <name type="scientific">Candolleomyces aberdarensis</name>
    <dbReference type="NCBI Taxonomy" id="2316362"/>
    <lineage>
        <taxon>Eukaryota</taxon>
        <taxon>Fungi</taxon>
        <taxon>Dikarya</taxon>
        <taxon>Basidiomycota</taxon>
        <taxon>Agaricomycotina</taxon>
        <taxon>Agaricomycetes</taxon>
        <taxon>Agaricomycetidae</taxon>
        <taxon>Agaricales</taxon>
        <taxon>Agaricineae</taxon>
        <taxon>Psathyrellaceae</taxon>
        <taxon>Candolleomyces</taxon>
    </lineage>
</organism>
<evidence type="ECO:0000313" key="3">
    <source>
        <dbReference type="EMBL" id="RXW19687.1"/>
    </source>
</evidence>
<name>A0A4Q2DIL6_9AGAR</name>
<evidence type="ECO:0000313" key="4">
    <source>
        <dbReference type="Proteomes" id="UP000290288"/>
    </source>
</evidence>
<dbReference type="EMBL" id="SDEE01000188">
    <property type="protein sequence ID" value="RXW19687.1"/>
    <property type="molecule type" value="Genomic_DNA"/>
</dbReference>
<feature type="region of interest" description="Disordered" evidence="2">
    <location>
        <begin position="1"/>
        <end position="20"/>
    </location>
</feature>
<evidence type="ECO:0000256" key="1">
    <source>
        <dbReference type="SAM" id="Coils"/>
    </source>
</evidence>
<accession>A0A4Q2DIL6</accession>
<feature type="compositionally biased region" description="Polar residues" evidence="2">
    <location>
        <begin position="369"/>
        <end position="388"/>
    </location>
</feature>
<sequence length="523" mass="58429">MSQEKNPDLPPSGAESSPAPIGRVIAFRRRATQTFGRLLTCVSRPFRAGKSTEHGKDTAPSSSREWLQTLANTINVLFSIAETIPLAGTPIKGALEALHKVLQLIEARYQVQEDAKELLDRMETLVNELSRYNGRPIPHVEKLARKLQAAFEDLERSMQKKRLRYREIAASINQWNSQIDRCLTDSLFIMNVEMSFPRPKEIIIESITVIDPFGFAQVFEMPQQADLLLLAEWVLGRYETNPGFLSLLKGFLDRSAFELTLDNGSKSSTVPAEVLGSLRNGTKLVMSVVTFQSASRQQTTVPCPSCGKDIPVQVSVNASAPGDRVFCPHCDRRVQTETTVVEGSVDDRGDDVQDWSKYLRNIIVKLRSDSSTASQPPEQPTDNRGTDQSSSISRLSSFESLQSSGDEFPGGSIFQHINNDYVSIRGNYSDRRSYTTVNDHSVNNSEVYHYQNGKQPIFNGDVTGGVFKRRPPHSEDNSSSWRRGPRIPDLEGYPGPIHNGNFTELEAAHSEGKRVSFLFNRYV</sequence>
<keyword evidence="1" id="KW-0175">Coiled coil</keyword>
<dbReference type="CDD" id="cd21037">
    <property type="entry name" value="MLKL_NTD"/>
    <property type="match status" value="1"/>
</dbReference>
<gene>
    <name evidence="3" type="ORF">EST38_g6164</name>
</gene>
<protein>
    <submittedName>
        <fullName evidence="3">Uncharacterized protein</fullName>
    </submittedName>
</protein>
<feature type="compositionally biased region" description="Low complexity" evidence="2">
    <location>
        <begin position="389"/>
        <end position="404"/>
    </location>
</feature>
<dbReference type="AlphaFoldDB" id="A0A4Q2DIL6"/>
<evidence type="ECO:0000256" key="2">
    <source>
        <dbReference type="SAM" id="MobiDB-lite"/>
    </source>
</evidence>
<feature type="coiled-coil region" evidence="1">
    <location>
        <begin position="108"/>
        <end position="164"/>
    </location>
</feature>
<keyword evidence="4" id="KW-1185">Reference proteome</keyword>
<dbReference type="Proteomes" id="UP000290288">
    <property type="component" value="Unassembled WGS sequence"/>
</dbReference>
<dbReference type="STRING" id="2316362.A0A4Q2DIL6"/>
<dbReference type="OrthoDB" id="2995899at2759"/>